<feature type="compositionally biased region" description="Polar residues" evidence="6">
    <location>
        <begin position="704"/>
        <end position="719"/>
    </location>
</feature>
<evidence type="ECO:0000259" key="7">
    <source>
        <dbReference type="PROSITE" id="PS50157"/>
    </source>
</evidence>
<feature type="compositionally biased region" description="Basic and acidic residues" evidence="6">
    <location>
        <begin position="733"/>
        <end position="758"/>
    </location>
</feature>
<feature type="compositionally biased region" description="Polar residues" evidence="6">
    <location>
        <begin position="1106"/>
        <end position="1125"/>
    </location>
</feature>
<feature type="compositionally biased region" description="Basic residues" evidence="6">
    <location>
        <begin position="1151"/>
        <end position="1168"/>
    </location>
</feature>
<feature type="domain" description="C2H2-type" evidence="7">
    <location>
        <begin position="2578"/>
        <end position="2602"/>
    </location>
</feature>
<feature type="compositionally biased region" description="Basic and acidic residues" evidence="6">
    <location>
        <begin position="897"/>
        <end position="907"/>
    </location>
</feature>
<feature type="compositionally biased region" description="Low complexity" evidence="6">
    <location>
        <begin position="1040"/>
        <end position="1052"/>
    </location>
</feature>
<feature type="domain" description="C2H2-type" evidence="7">
    <location>
        <begin position="3568"/>
        <end position="3596"/>
    </location>
</feature>
<feature type="region of interest" description="Disordered" evidence="6">
    <location>
        <begin position="1989"/>
        <end position="2008"/>
    </location>
</feature>
<feature type="region of interest" description="Disordered" evidence="6">
    <location>
        <begin position="674"/>
        <end position="849"/>
    </location>
</feature>
<feature type="domain" description="C2H2-type" evidence="7">
    <location>
        <begin position="3750"/>
        <end position="3778"/>
    </location>
</feature>
<feature type="region of interest" description="Disordered" evidence="6">
    <location>
        <begin position="2162"/>
        <end position="2192"/>
    </location>
</feature>
<organism evidence="8 10">
    <name type="scientific">Ceratina calcarata</name>
    <dbReference type="NCBI Taxonomy" id="156304"/>
    <lineage>
        <taxon>Eukaryota</taxon>
        <taxon>Metazoa</taxon>
        <taxon>Ecdysozoa</taxon>
        <taxon>Arthropoda</taxon>
        <taxon>Hexapoda</taxon>
        <taxon>Insecta</taxon>
        <taxon>Pterygota</taxon>
        <taxon>Neoptera</taxon>
        <taxon>Endopterygota</taxon>
        <taxon>Hymenoptera</taxon>
        <taxon>Apocrita</taxon>
        <taxon>Aculeata</taxon>
        <taxon>Apoidea</taxon>
        <taxon>Anthophila</taxon>
        <taxon>Apidae</taxon>
        <taxon>Ceratina</taxon>
        <taxon>Zadontomerus</taxon>
    </lineage>
</organism>
<reference evidence="9 10" key="1">
    <citation type="submission" date="2025-04" db="UniProtKB">
        <authorList>
            <consortium name="RefSeq"/>
        </authorList>
    </citation>
    <scope>IDENTIFICATION</scope>
    <source>
        <tissue evidence="9 10">Whole body</tissue>
    </source>
</reference>
<feature type="compositionally biased region" description="Basic and acidic residues" evidence="6">
    <location>
        <begin position="102"/>
        <end position="122"/>
    </location>
</feature>
<dbReference type="Proteomes" id="UP000694925">
    <property type="component" value="Unplaced"/>
</dbReference>
<feature type="compositionally biased region" description="Basic and acidic residues" evidence="6">
    <location>
        <begin position="3707"/>
        <end position="3716"/>
    </location>
</feature>
<feature type="domain" description="C2H2-type" evidence="7">
    <location>
        <begin position="3204"/>
        <end position="3234"/>
    </location>
</feature>
<evidence type="ECO:0000256" key="1">
    <source>
        <dbReference type="ARBA" id="ARBA00022723"/>
    </source>
</evidence>
<dbReference type="Gene3D" id="3.30.160.60">
    <property type="entry name" value="Classic Zinc Finger"/>
    <property type="match status" value="5"/>
</dbReference>
<gene>
    <name evidence="9 10" type="primary">LOC108625488</name>
</gene>
<feature type="region of interest" description="Disordered" evidence="6">
    <location>
        <begin position="1466"/>
        <end position="1528"/>
    </location>
</feature>
<evidence type="ECO:0000313" key="10">
    <source>
        <dbReference type="RefSeq" id="XP_017882259.1"/>
    </source>
</evidence>
<feature type="compositionally biased region" description="Polar residues" evidence="6">
    <location>
        <begin position="1290"/>
        <end position="1299"/>
    </location>
</feature>
<proteinExistence type="predicted"/>
<feature type="compositionally biased region" description="Basic residues" evidence="6">
    <location>
        <begin position="1053"/>
        <end position="1063"/>
    </location>
</feature>
<feature type="compositionally biased region" description="Basic and acidic residues" evidence="6">
    <location>
        <begin position="3079"/>
        <end position="3093"/>
    </location>
</feature>
<feature type="compositionally biased region" description="Basic and acidic residues" evidence="6">
    <location>
        <begin position="812"/>
        <end position="847"/>
    </location>
</feature>
<feature type="compositionally biased region" description="Low complexity" evidence="6">
    <location>
        <begin position="950"/>
        <end position="967"/>
    </location>
</feature>
<feature type="region of interest" description="Disordered" evidence="6">
    <location>
        <begin position="1364"/>
        <end position="1401"/>
    </location>
</feature>
<evidence type="ECO:0000256" key="2">
    <source>
        <dbReference type="ARBA" id="ARBA00022737"/>
    </source>
</evidence>
<feature type="region of interest" description="Disordered" evidence="6">
    <location>
        <begin position="3811"/>
        <end position="3832"/>
    </location>
</feature>
<feature type="compositionally biased region" description="Polar residues" evidence="6">
    <location>
        <begin position="759"/>
        <end position="773"/>
    </location>
</feature>
<dbReference type="InterPro" id="IPR013087">
    <property type="entry name" value="Znf_C2H2_type"/>
</dbReference>
<feature type="compositionally biased region" description="Polar residues" evidence="6">
    <location>
        <begin position="1516"/>
        <end position="1528"/>
    </location>
</feature>
<feature type="compositionally biased region" description="Basic and acidic residues" evidence="6">
    <location>
        <begin position="968"/>
        <end position="988"/>
    </location>
</feature>
<feature type="region of interest" description="Disordered" evidence="6">
    <location>
        <begin position="2236"/>
        <end position="2276"/>
    </location>
</feature>
<feature type="region of interest" description="Disordered" evidence="6">
    <location>
        <begin position="310"/>
        <end position="407"/>
    </location>
</feature>
<feature type="region of interest" description="Disordered" evidence="6">
    <location>
        <begin position="1034"/>
        <end position="1183"/>
    </location>
</feature>
<feature type="domain" description="C2H2-type" evidence="7">
    <location>
        <begin position="4090"/>
        <end position="4118"/>
    </location>
</feature>
<dbReference type="InterPro" id="IPR050688">
    <property type="entry name" value="Zinc_finger/UBP_domain"/>
</dbReference>
<feature type="compositionally biased region" description="Polar residues" evidence="6">
    <location>
        <begin position="2257"/>
        <end position="2273"/>
    </location>
</feature>
<dbReference type="InterPro" id="IPR048385">
    <property type="entry name" value="Med15_central"/>
</dbReference>
<feature type="region of interest" description="Disordered" evidence="6">
    <location>
        <begin position="3168"/>
        <end position="3190"/>
    </location>
</feature>
<feature type="compositionally biased region" description="Basic residues" evidence="6">
    <location>
        <begin position="1488"/>
        <end position="1510"/>
    </location>
</feature>
<dbReference type="RefSeq" id="XP_017882259.1">
    <property type="nucleotide sequence ID" value="XM_018026770.2"/>
</dbReference>
<feature type="compositionally biased region" description="Basic and acidic residues" evidence="6">
    <location>
        <begin position="3815"/>
        <end position="3827"/>
    </location>
</feature>
<feature type="region of interest" description="Disordered" evidence="6">
    <location>
        <begin position="945"/>
        <end position="989"/>
    </location>
</feature>
<evidence type="ECO:0000256" key="4">
    <source>
        <dbReference type="ARBA" id="ARBA00022833"/>
    </source>
</evidence>
<feature type="region of interest" description="Disordered" evidence="6">
    <location>
        <begin position="1544"/>
        <end position="1571"/>
    </location>
</feature>
<feature type="compositionally biased region" description="Low complexity" evidence="6">
    <location>
        <begin position="323"/>
        <end position="332"/>
    </location>
</feature>
<feature type="region of interest" description="Disordered" evidence="6">
    <location>
        <begin position="2795"/>
        <end position="2818"/>
    </location>
</feature>
<protein>
    <submittedName>
        <fullName evidence="9 10">Uncharacterized protein LOC108625488 isoform X1</fullName>
    </submittedName>
</protein>
<feature type="region of interest" description="Disordered" evidence="6">
    <location>
        <begin position="3068"/>
        <end position="3093"/>
    </location>
</feature>
<dbReference type="InterPro" id="IPR036236">
    <property type="entry name" value="Znf_C2H2_sf"/>
</dbReference>
<feature type="compositionally biased region" description="Basic and acidic residues" evidence="6">
    <location>
        <begin position="356"/>
        <end position="389"/>
    </location>
</feature>
<dbReference type="RefSeq" id="XP_017881447.1">
    <property type="nucleotide sequence ID" value="XM_018025958.2"/>
</dbReference>
<feature type="region of interest" description="Disordered" evidence="6">
    <location>
        <begin position="3303"/>
        <end position="3324"/>
    </location>
</feature>
<keyword evidence="4" id="KW-0862">Zinc</keyword>
<feature type="domain" description="C2H2-type" evidence="7">
    <location>
        <begin position="3269"/>
        <end position="3297"/>
    </location>
</feature>
<feature type="compositionally biased region" description="Polar residues" evidence="6">
    <location>
        <begin position="1080"/>
        <end position="1090"/>
    </location>
</feature>
<feature type="compositionally biased region" description="Basic and acidic residues" evidence="6">
    <location>
        <begin position="775"/>
        <end position="802"/>
    </location>
</feature>
<accession>A0AAJ7J145</accession>
<feature type="compositionally biased region" description="Polar residues" evidence="6">
    <location>
        <begin position="2048"/>
        <end position="2074"/>
    </location>
</feature>
<feature type="region of interest" description="Disordered" evidence="6">
    <location>
        <begin position="274"/>
        <end position="297"/>
    </location>
</feature>
<dbReference type="GeneID" id="108625488"/>
<feature type="region of interest" description="Disordered" evidence="6">
    <location>
        <begin position="2027"/>
        <end position="2126"/>
    </location>
</feature>
<evidence type="ECO:0000256" key="3">
    <source>
        <dbReference type="ARBA" id="ARBA00022771"/>
    </source>
</evidence>
<dbReference type="PANTHER" id="PTHR24403">
    <property type="entry name" value="ZINC FINGER PROTEIN"/>
    <property type="match status" value="1"/>
</dbReference>
<keyword evidence="3 5" id="KW-0863">Zinc-finger</keyword>
<evidence type="ECO:0000313" key="9">
    <source>
        <dbReference type="RefSeq" id="XP_017881447.1"/>
    </source>
</evidence>
<dbReference type="SUPFAM" id="SSF57667">
    <property type="entry name" value="beta-beta-alpha zinc fingers"/>
    <property type="match status" value="1"/>
</dbReference>
<feature type="region of interest" description="Disordered" evidence="6">
    <location>
        <begin position="1195"/>
        <end position="1317"/>
    </location>
</feature>
<sequence>MDEYDKKFAEMQKHIPFLEAMIKRLKNVKDKSREANLEKMQSLHEILTDSKRKLKIETLQRCEEVLQRLHDKVGKFQGNTPGLHYPRKKDDATSTGSSTASEETKNKSKGESKTRPVEDPKSKTAKIKNIHETPASPSPPITPDSTSQTEPIIIPTERKADLYDKVDSKPASPDPVETQATTVPIIIPTERTSGELSPQNSSKSADDMTFSEWDMLEENEKHMTSNKGWPCHDVATAAKIIGSNLPHKSLMTHQVPNSTEMLSILEEERLLDEFTSDSNTDSSHESNEVNVPEARLSSPDSEILFVKHVNKTSPKRKEPLPKPVLKSSVPLLLSPPPVSEPPLSLEDIAELLNEEGGGKVEKKSDRSKEDTSSSKSKNEKQEGNKDPRISKPQLRQDGIDTGSERRWDEVDKHTVKLTTRKCLPSSSSSGKIESTMIGEMKGPSQSNLSHGPGPLTPGTPADNKNLPSASSKLEPRATDNYERHPRHVRDNVDKNVHNINCRPDEQVVIDKNAMHYPRPSTAVSAEVVPDIFNRAPPAPTGQWGTLPVPMNVNTEFPNNQWPTPTNFTGVVTAPPQTYQMMQQDMWNMNTIDPRKINEAQLRLNQFPTNINPVIRPMMTINPNPIDINHIPRPEDADVVPVPSIPPVVLPQRFPVPQPYRNFQGENRTPYEQPFEYSHQRQTWESPSTHRPEGEVPVPCVTEPTDGSSGQFPRTGTPSPWTRGRGSGRSRGTYYHDRGRGNFNRRPEWSRDPRVREHGTVTQNTGQSRDNGSSVRDPRLAKDKHLPATKTKENALNDRDPRKRTLAFIPLKKGNDKTKPASKSTDSHKRGDIENSGKIEKAGKDKQDMQSPLESLYGVIDTKAKSSQGLQKFRIPKIKRPEPLECPISNYVPEDTDTNNKKRNKEDISMEVSSSCDGNILVEDWSGDNNHVVTITKEKNITVEPVENKNESVVTESASISTTSSKSPENAEKLKKDEESEGSKPKEEVTQEWIESLIKKSFEFGEGKKFVEQAKFIQKLGEVLEGKKLKKIKKIIESDSESSSSDKTNTSGTKKVRIKKKRRVIVSDSSDDETRAENIDILNTTTESDVVSQADDKKGEARKRKTSVSGSSNKDPASKDSVTLEQTEVEKNKKSNEDKTNAQETVVETPKVVKKKSTHVSPKTKTKRRNSLEMLQEDVRDMFISDDVVAATGYRHCRSRESSTTANTSTHSNSSLKKGEQGQLDQEYDTEDSSKQKKSAKTTESSKRRGRPKRGGQQSTRSRRSAKRSEYDSTSSSEDDQPLALRIDPIQCNSPSSAQDAKNDDSDALRRSKRINKEILKQPRIVVEKTDISRMDSSKVMFDSSSDESFGIDVSELAAAVDISLHPDKQFEPESAESLAKKKEAGKSGKKSGIESLNETRDDTQFSDVGSVISDISLASSITSGKRAVGLPKIDASANEELLSNILIGLVPSKNDLDKDPLLVDKGSEADVDDDVGDPLRTENIARKSPTKKKKKKWQMGILSKKKKKKTPKSDAELNTSLETDGPNNAEITSILQNAENCDVTQGASVEKPKDNVKNTDNEKISDWHISKRKSKERPSSCVLVESKELTKEGDEELCTPSINEKPKEVEKRKERSIMTKEDKAYNELTLETLNDYFWTIQDRYKCLICAFTGKSIVYHYKVHHPGKEILISRLKSEDARSAIQDAKDSDLKNTCTEPVAEQNSKLQLNCRFCPIFTKGTRKIAMEAFYEHCTTHTGEYRFHCNNCPYKTVAKSSMRTHFYRVCRVGKQSFSESTREDPIPDENCICGYICSVCNYIQLMKSNLERHMDRWHKDDPNAEMIKIDMSHNSTVEEESRDPVDVSEKQLKVEDDSPTLDTIEDIMNTTPTEFIEKEELITTIQTEKGDGINDEEDKKPKMEIPIVKPEEVELPEMEPVPNETKKLLQIETDSNLPSGNLSVFVCPPELEKEEVEIQLERKRKMQEIIENIGIKLQKDASKKDLSIIDKLKDKMKTDEPTTSDNSETNNVVPDSVIETIDTLASIKKTPSEELLAPSAISKTPPPLSEENLDNTQTTDSIIKTETLSPVKSYSQPTSEADTEKLIVKDPLLEPKKNVESEAETSDIENIKVAPPVFDSDSSSEQSDGELSTDVNMILKETSSINASSKDPMLTTIQRLAAQLQATKPLEAKESASPDIDQLKRSRSTDSLPRPPHVVPIASIKNFIGRMENRFNEISNDSNDSDSNQPKNFIRLRRLSGDMLSVPGPSPTSQEDQPLLMNDANQTGTSDKNDTSSQSDVEEECSFLKIENVVSLAPRNDGAESPIINNIRKAVETSPVRSKPVSLLKKTHSPLILKRVNTVNITQPLTKTVQTIVQPTPETIKLIGVKSISPASVTTTQLATGFIPIAPKGKLPVITQGNTRTLAVTPSTQSANVKYKIVKVVPTPSFMKAKESLPAQTNKAKSAEAYNAMLKPAKLVHLYKCMGRNCQFTTDVESYYQQHYLQHASAVEKRKNLLSYDYQKCAYCPVELEDWNQMKSHIDEKHAHCRYQCIYCFYRAVASSYVQIHQTVAHSGHRGILLCKMIKEVPSKEEVNRHDTIHPYVCQHDCGKFFYVFESFVAHLKSKHLSLSCFICHVCRATYVRMPQFLSHYKTHGFFKYQCLYCLHGSDYISEMHCHLSSLHPNRLPEIIERSLPTKAVRNKDVIDQLVVRTLDDSYKTDHIINVESYRNDSNKETSVVNATTSQKIVVLPLPKEMNVLNKETVNDSLSALFGHGNISNSTLNPDISVFETSLNDSTTSAESSVNKTFGSLFNKSDVSTKESVDRSSLDKPPDSISDASSSKVGETLFDCSDEFINTNLLDNPGVLKNGNNDVPAMINSSANLDDSDIEIIDYDNAEIIPPKDIKSELDRADSIDVGDKPKTEVGTDYSSNEQTSSDVKDSNTDFTESKIEAGTSTKTEKPLTLEDIKDTGLTGAALYICGFDCGFSAPTGVLLKSHGKKCSLGGENKSLKCVHCGKRFLKIGFHVEHLKTHGLKRFGCALCKKRCAVGHQAVAHMKQKHKYSCSKLVPADPKNPTADGLFIVQPIIENGERKGKKRKIATKSNEKEPEKPATDSEKLTFSPDEIDVLPRQAIYNREVQCAVCPYTTKVRMNIIRHLQLHAKDESVPESGPVNPVPCLDKKERMFDKMVNLASSSHQNGRMGGKPKESSNKDNDDEFIPKFVPEHKRYVCGVAECNYLTVDEAMLRCHLKALHSEEQYFRCPHCPQPPPGQEGLNIAIDKMGIHLKMHDTRLYKCSHCNHHHYHRHIVERHLSDKHPEKRPFVKVIRESESTEGNQQSVQEEADEEIPDPDGNHWKCNICDYKCVYKAEMVNHASTTHDEKYQYKCNLCTFKGTVKIMFEQHMNSKHSNDPNADYILVYQRIRGINKKNSENVEQSGQDEPFDTTPLWRRDMPRIRHIRGILLEEEGDESVETSPKAKRKCDLDLSTAKPAKIRPGKSSSLDEARQTKESSKRLSLEGENVTDTPDDVDKLKEESVNPIDDYEFNETDVGRYGPYGKADGNMYVCTLCTTFKTKYKHDMRDHLYRELNYARWHCKDCGYLSVNRNALLKHFNKHHNGDRPNHEPLSPDNDIEEWVRTLLKKQTLMIKGLLLKQNAENTALVNAIETDGRKSVITETTQSTVKVSKFENITDKPSTAQSSSTADVADSTDNETRADADSNSPIKMESELNTDSDRTEQSEDQQKMMVCKHCKMEFSRWRGLKLHVQLTHLKRFGYICPYCDRSTNSEGSMRQHIRFKHPGCVEKLQKNPEAGGPELPDEFWQREYGIVFPKRTRKRKKKTVGDVAEKKEKQGPEQSENCSKCNFTAINSTGLKIHMRVHAAKTMLACSYCTFTTLMKAELVEHWDTNHHSLPLKFEEKPLAEHSNKLDDNSTLVDDYSNDIEEEHVVDVKQKELIFYCYYCSFFGKSVDAVQLHWRMMHKETSSPGDVNSKSNTPFRYKEMQMTPGKSILKARTSKAQTESSYELYLQQSQSDIQDIDASSSKEQSWTCQWCNELCDSEVKIKTHHNMYHSHLPLHFRKQDSTKVSRGYACPECSFTTTFINVMKNHISKHISLFKCKHCDKTFTCPTEVSTHNAEEHPNKELKIESIYNFEPLMESLMAKVKWQKIEQNADIEKDLPETPKRKCVAKKSTARNMFRPNIIPHRINAVARKSINPHSRFLAGSSVIAKPEEEKCVQFSFYGVPKTPVDLSKLNTYMVVGGHRMKVNCVTLAQLININPKIVLHDLKHDVQHTATLNTLK</sequence>
<keyword evidence="2" id="KW-0677">Repeat</keyword>
<feature type="compositionally biased region" description="Basic and acidic residues" evidence="6">
    <location>
        <begin position="156"/>
        <end position="168"/>
    </location>
</feature>
<dbReference type="GO" id="GO:0005634">
    <property type="term" value="C:nucleus"/>
    <property type="evidence" value="ECO:0007669"/>
    <property type="project" value="TreeGrafter"/>
</dbReference>
<dbReference type="SMART" id="SM00355">
    <property type="entry name" value="ZnF_C2H2"/>
    <property type="match status" value="27"/>
</dbReference>
<feature type="compositionally biased region" description="Basic and acidic residues" evidence="6">
    <location>
        <begin position="1300"/>
        <end position="1317"/>
    </location>
</feature>
<keyword evidence="1" id="KW-0479">Metal-binding</keyword>
<feature type="compositionally biased region" description="Basic and acidic residues" evidence="6">
    <location>
        <begin position="2913"/>
        <end position="2926"/>
    </location>
</feature>
<feature type="compositionally biased region" description="Low complexity" evidence="6">
    <location>
        <begin position="3670"/>
        <end position="3683"/>
    </location>
</feature>
<name>A0AAJ7J145_9HYME</name>
<feature type="region of interest" description="Disordered" evidence="6">
    <location>
        <begin position="3667"/>
        <end position="3716"/>
    </location>
</feature>
<dbReference type="PROSITE" id="PS50157">
    <property type="entry name" value="ZINC_FINGER_C2H2_2"/>
    <property type="match status" value="7"/>
</dbReference>
<evidence type="ECO:0000256" key="6">
    <source>
        <dbReference type="SAM" id="MobiDB-lite"/>
    </source>
</evidence>
<feature type="compositionally biased region" description="Polar residues" evidence="6">
    <location>
        <begin position="1995"/>
        <end position="2007"/>
    </location>
</feature>
<evidence type="ECO:0000313" key="8">
    <source>
        <dbReference type="Proteomes" id="UP000694925"/>
    </source>
</evidence>
<feature type="compositionally biased region" description="Basic and acidic residues" evidence="6">
    <location>
        <begin position="2164"/>
        <end position="2182"/>
    </location>
</feature>
<feature type="region of interest" description="Disordered" evidence="6">
    <location>
        <begin position="2885"/>
        <end position="2933"/>
    </location>
</feature>
<feature type="region of interest" description="Disordered" evidence="6">
    <location>
        <begin position="420"/>
        <end position="478"/>
    </location>
</feature>
<feature type="compositionally biased region" description="Basic and acidic residues" evidence="6">
    <location>
        <begin position="1550"/>
        <end position="1569"/>
    </location>
</feature>
<feature type="compositionally biased region" description="Polar residues" evidence="6">
    <location>
        <begin position="2903"/>
        <end position="2912"/>
    </location>
</feature>
<feature type="domain" description="C2H2-type" evidence="7">
    <location>
        <begin position="2986"/>
        <end position="3013"/>
    </location>
</feature>
<feature type="region of interest" description="Disordered" evidence="6">
    <location>
        <begin position="882"/>
        <end position="909"/>
    </location>
</feature>
<feature type="compositionally biased region" description="Low complexity" evidence="6">
    <location>
        <begin position="1201"/>
        <end position="1214"/>
    </location>
</feature>
<dbReference type="PANTHER" id="PTHR24403:SF67">
    <property type="entry name" value="FI01116P-RELATED"/>
    <property type="match status" value="1"/>
</dbReference>
<dbReference type="KEGG" id="ccal:108625488"/>
<feature type="compositionally biased region" description="Basic and acidic residues" evidence="6">
    <location>
        <begin position="2795"/>
        <end position="2808"/>
    </location>
</feature>
<feature type="compositionally biased region" description="Basic and acidic residues" evidence="6">
    <location>
        <begin position="3476"/>
        <end position="3492"/>
    </location>
</feature>
<evidence type="ECO:0000256" key="5">
    <source>
        <dbReference type="PROSITE-ProRule" id="PRU00042"/>
    </source>
</evidence>
<feature type="compositionally biased region" description="Basic and acidic residues" evidence="6">
    <location>
        <begin position="1127"/>
        <end position="1140"/>
    </location>
</feature>
<feature type="region of interest" description="Disordered" evidence="6">
    <location>
        <begin position="74"/>
        <end position="177"/>
    </location>
</feature>
<feature type="compositionally biased region" description="Basic and acidic residues" evidence="6">
    <location>
        <begin position="2076"/>
        <end position="2094"/>
    </location>
</feature>
<dbReference type="GO" id="GO:0045944">
    <property type="term" value="P:positive regulation of transcription by RNA polymerase II"/>
    <property type="evidence" value="ECO:0007669"/>
    <property type="project" value="TreeGrafter"/>
</dbReference>
<feature type="compositionally biased region" description="Basic and acidic residues" evidence="6">
    <location>
        <begin position="2885"/>
        <end position="2900"/>
    </location>
</feature>
<dbReference type="GO" id="GO:0008270">
    <property type="term" value="F:zinc ion binding"/>
    <property type="evidence" value="ECO:0007669"/>
    <property type="project" value="UniProtKB-KW"/>
</dbReference>
<dbReference type="Pfam" id="PF21538">
    <property type="entry name" value="Med15_M"/>
    <property type="match status" value="1"/>
</dbReference>
<dbReference type="PROSITE" id="PS00028">
    <property type="entry name" value="ZINC_FINGER_C2H2_1"/>
    <property type="match status" value="6"/>
</dbReference>
<feature type="region of interest" description="Disordered" evidence="6">
    <location>
        <begin position="3443"/>
        <end position="3504"/>
    </location>
</feature>
<keyword evidence="8" id="KW-1185">Reference proteome</keyword>